<dbReference type="Proteomes" id="UP000824540">
    <property type="component" value="Unassembled WGS sequence"/>
</dbReference>
<accession>A0A8T2NWH4</accession>
<keyword evidence="2" id="KW-1185">Reference proteome</keyword>
<protein>
    <submittedName>
        <fullName evidence="1">Uncharacterized protein</fullName>
    </submittedName>
</protein>
<dbReference type="EMBL" id="JAFBMS010000032">
    <property type="protein sequence ID" value="KAG9341818.1"/>
    <property type="molecule type" value="Genomic_DNA"/>
</dbReference>
<dbReference type="AlphaFoldDB" id="A0A8T2NWH4"/>
<dbReference type="OrthoDB" id="1667110at2759"/>
<evidence type="ECO:0000313" key="2">
    <source>
        <dbReference type="Proteomes" id="UP000824540"/>
    </source>
</evidence>
<reference evidence="1" key="1">
    <citation type="thesis" date="2021" institute="BYU ScholarsArchive" country="Provo, UT, USA">
        <title>Applications of and Algorithms for Genome Assembly and Genomic Analyses with an Emphasis on Marine Teleosts.</title>
        <authorList>
            <person name="Pickett B.D."/>
        </authorList>
    </citation>
    <scope>NUCLEOTIDE SEQUENCE</scope>
    <source>
        <strain evidence="1">HI-2016</strain>
    </source>
</reference>
<proteinExistence type="predicted"/>
<comment type="caution">
    <text evidence="1">The sequence shown here is derived from an EMBL/GenBank/DDBJ whole genome shotgun (WGS) entry which is preliminary data.</text>
</comment>
<gene>
    <name evidence="1" type="ORF">JZ751_018540</name>
</gene>
<evidence type="ECO:0000313" key="1">
    <source>
        <dbReference type="EMBL" id="KAG9341818.1"/>
    </source>
</evidence>
<organism evidence="1 2">
    <name type="scientific">Albula glossodonta</name>
    <name type="common">roundjaw bonefish</name>
    <dbReference type="NCBI Taxonomy" id="121402"/>
    <lineage>
        <taxon>Eukaryota</taxon>
        <taxon>Metazoa</taxon>
        <taxon>Chordata</taxon>
        <taxon>Craniata</taxon>
        <taxon>Vertebrata</taxon>
        <taxon>Euteleostomi</taxon>
        <taxon>Actinopterygii</taxon>
        <taxon>Neopterygii</taxon>
        <taxon>Teleostei</taxon>
        <taxon>Albuliformes</taxon>
        <taxon>Albulidae</taxon>
        <taxon>Albula</taxon>
    </lineage>
</organism>
<name>A0A8T2NWH4_9TELE</name>
<sequence>MWADSLTLLPLLSSQSASLRKQCSSRDPVYVEFDDLEWEKREWIKVYEEYRVFLLENRLVWAWRKDTSQLQGSKGKQIQWPALYSIFAEGHGQSTRQISANTNGLFSTLIDDGAFTFKRASFMFRAQTSRRGAPEVEQRNGCLGCGRRRQAGQSRVNESTLACMSSAELAGRKWARTLEWQHSLSFTSESLGEVQLSEEHRTCQRASDRYRVAGNPGGFARGEIPHPIHSERTAPHLGWDTKEPKEAQTHQQAVAVSHWMTGRPSLYSARTVSQTYEIFTVGSRLSPAVKDEHSGLPLLGRICNLRK</sequence>